<accession>A0A833QXG2</accession>
<dbReference type="GO" id="GO:0098552">
    <property type="term" value="C:side of membrane"/>
    <property type="evidence" value="ECO:0007669"/>
    <property type="project" value="UniProtKB-KW"/>
</dbReference>
<proteinExistence type="inferred from homology"/>
<evidence type="ECO:0000256" key="8">
    <source>
        <dbReference type="ARBA" id="ARBA00023180"/>
    </source>
</evidence>
<feature type="region of interest" description="Disordered" evidence="10">
    <location>
        <begin position="187"/>
        <end position="218"/>
    </location>
</feature>
<keyword evidence="4" id="KW-0449">Lipoprotein</keyword>
<dbReference type="AlphaFoldDB" id="A0A833QXG2"/>
<dbReference type="GO" id="GO:0009834">
    <property type="term" value="P:plant-type secondary cell wall biogenesis"/>
    <property type="evidence" value="ECO:0007669"/>
    <property type="project" value="TreeGrafter"/>
</dbReference>
<dbReference type="GO" id="GO:0005886">
    <property type="term" value="C:plasma membrane"/>
    <property type="evidence" value="ECO:0007669"/>
    <property type="project" value="UniProtKB-SubCell"/>
</dbReference>
<evidence type="ECO:0000259" key="12">
    <source>
        <dbReference type="PROSITE" id="PS50213"/>
    </source>
</evidence>
<evidence type="ECO:0000256" key="1">
    <source>
        <dbReference type="ARBA" id="ARBA00004609"/>
    </source>
</evidence>
<evidence type="ECO:0000313" key="13">
    <source>
        <dbReference type="EMBL" id="KAF3326599.1"/>
    </source>
</evidence>
<feature type="domain" description="FAS1" evidence="12">
    <location>
        <begin position="36"/>
        <end position="179"/>
    </location>
</feature>
<comment type="subcellular location">
    <subcellularLocation>
        <location evidence="1">Cell membrane</location>
        <topology evidence="1">Lipid-anchor</topology>
        <topology evidence="1">GPI-anchor</topology>
    </subcellularLocation>
</comment>
<evidence type="ECO:0000256" key="7">
    <source>
        <dbReference type="ARBA" id="ARBA00023136"/>
    </source>
</evidence>
<feature type="compositionally biased region" description="Polar residues" evidence="10">
    <location>
        <begin position="449"/>
        <end position="471"/>
    </location>
</feature>
<keyword evidence="5 11" id="KW-0732">Signal</keyword>
<dbReference type="FunFam" id="2.30.180.10:FF:000006">
    <property type="entry name" value="Fasciclin-like arabinogalactan protein 11"/>
    <property type="match status" value="2"/>
</dbReference>
<comment type="function">
    <text evidence="9">May be a cell surface adhesion protein.</text>
</comment>
<dbReference type="Proteomes" id="UP000623129">
    <property type="component" value="Unassembled WGS sequence"/>
</dbReference>
<feature type="region of interest" description="Disordered" evidence="10">
    <location>
        <begin position="436"/>
        <end position="471"/>
    </location>
</feature>
<gene>
    <name evidence="13" type="ORF">FCM35_KLT08229</name>
</gene>
<keyword evidence="7" id="KW-0472">Membrane</keyword>
<evidence type="ECO:0000256" key="2">
    <source>
        <dbReference type="ARBA" id="ARBA00007843"/>
    </source>
</evidence>
<keyword evidence="8" id="KW-0325">Glycoprotein</keyword>
<evidence type="ECO:0000256" key="4">
    <source>
        <dbReference type="ARBA" id="ARBA00022622"/>
    </source>
</evidence>
<organism evidence="13 14">
    <name type="scientific">Carex littledalei</name>
    <dbReference type="NCBI Taxonomy" id="544730"/>
    <lineage>
        <taxon>Eukaryota</taxon>
        <taxon>Viridiplantae</taxon>
        <taxon>Streptophyta</taxon>
        <taxon>Embryophyta</taxon>
        <taxon>Tracheophyta</taxon>
        <taxon>Spermatophyta</taxon>
        <taxon>Magnoliopsida</taxon>
        <taxon>Liliopsida</taxon>
        <taxon>Poales</taxon>
        <taxon>Cyperaceae</taxon>
        <taxon>Cyperoideae</taxon>
        <taxon>Cariceae</taxon>
        <taxon>Carex</taxon>
        <taxon>Carex subgen. Euthyceras</taxon>
    </lineage>
</organism>
<dbReference type="EMBL" id="SWLB01000018">
    <property type="protein sequence ID" value="KAF3326599.1"/>
    <property type="molecule type" value="Genomic_DNA"/>
</dbReference>
<feature type="domain" description="FAS1" evidence="12">
    <location>
        <begin position="281"/>
        <end position="424"/>
    </location>
</feature>
<feature type="chain" id="PRO_5032732464" evidence="11">
    <location>
        <begin position="25"/>
        <end position="496"/>
    </location>
</feature>
<sequence>MASSCHASLISFSLILTMLSFSNAQPAAPAPGPAGTPNLTAILEKGGQYTSFIRLLKETQLDKQIESQLNNSYNGFTVMAPTDNAFNSLKAGTLNSLSQQEQVALALYHVLPQFYSIESFQTLSNPVRTQASGSNGVYTVNITSATNQVNISTGVNDVTISNNLRTTFPLAVYSIEKVLLPNDLFGAKPPKAAPPPAPAGKSSKSDSEGPSEAGSSTTANSAVGIKWSSLAGLSINFTNHKPVHTMASLLNISLFIPLSLLFFITVPSLAQPVAPGPSSPPNNLTYILEAGGQYTTFIRLLISTRVDVQINSQLNNSFNGLTCFAPTDNAFNKLKAGTLNKLSEQEQIEVVLYHVLPRFYTLAMFRTTSNPVNTQASGSKGADTLNITSSTNQVNISTGVVNTTITNTMSSSFPLAVYSIEDVLLPYSIFGAKPPAAAPAPKPAKSGDKTPSTTEAPSAGESTSSDKNSGINSKARAMQWTSFVGLILTSVIWGMV</sequence>
<feature type="signal peptide" evidence="11">
    <location>
        <begin position="1"/>
        <end position="24"/>
    </location>
</feature>
<dbReference type="InterPro" id="IPR000782">
    <property type="entry name" value="FAS1_domain"/>
</dbReference>
<dbReference type="PANTHER" id="PTHR32077:SF54">
    <property type="entry name" value="FASCICLIN-LIKE ARABINOGALACTAN PROTEIN 13-RELATED"/>
    <property type="match status" value="1"/>
</dbReference>
<dbReference type="InterPro" id="IPR036378">
    <property type="entry name" value="FAS1_dom_sf"/>
</dbReference>
<keyword evidence="4" id="KW-0336">GPI-anchor</keyword>
<evidence type="ECO:0000256" key="6">
    <source>
        <dbReference type="ARBA" id="ARBA00022974"/>
    </source>
</evidence>
<keyword evidence="14" id="KW-1185">Reference proteome</keyword>
<dbReference type="InterPro" id="IPR045003">
    <property type="entry name" value="FLA_A"/>
</dbReference>
<evidence type="ECO:0000313" key="14">
    <source>
        <dbReference type="Proteomes" id="UP000623129"/>
    </source>
</evidence>
<comment type="similarity">
    <text evidence="2">Belongs to the fasciclin-like AGP family.</text>
</comment>
<reference evidence="13" key="1">
    <citation type="submission" date="2020-01" db="EMBL/GenBank/DDBJ databases">
        <title>Genome sequence of Kobresia littledalei, the first chromosome-level genome in the family Cyperaceae.</title>
        <authorList>
            <person name="Qu G."/>
        </authorList>
    </citation>
    <scope>NUCLEOTIDE SEQUENCE</scope>
    <source>
        <strain evidence="13">C.B.Clarke</strain>
        <tissue evidence="13">Leaf</tissue>
    </source>
</reference>
<protein>
    <submittedName>
        <fullName evidence="13">Fasciclin-like arabinogalactan protein 9</fullName>
    </submittedName>
</protein>
<keyword evidence="6" id="KW-0654">Proteoglycan</keyword>
<dbReference type="SMART" id="SM00554">
    <property type="entry name" value="FAS1"/>
    <property type="match status" value="2"/>
</dbReference>
<dbReference type="Pfam" id="PF02469">
    <property type="entry name" value="Fasciclin"/>
    <property type="match status" value="2"/>
</dbReference>
<evidence type="ECO:0000256" key="10">
    <source>
        <dbReference type="SAM" id="MobiDB-lite"/>
    </source>
</evidence>
<dbReference type="SUPFAM" id="SSF82153">
    <property type="entry name" value="FAS1 domain"/>
    <property type="match status" value="2"/>
</dbReference>
<keyword evidence="3" id="KW-1003">Cell membrane</keyword>
<evidence type="ECO:0000256" key="11">
    <source>
        <dbReference type="SAM" id="SignalP"/>
    </source>
</evidence>
<dbReference type="PANTHER" id="PTHR32077">
    <property type="entry name" value="FASCICLIN-LIKE ARABINOGALACTAN PROTEIN"/>
    <property type="match status" value="1"/>
</dbReference>
<evidence type="ECO:0000256" key="9">
    <source>
        <dbReference type="ARBA" id="ARBA00024686"/>
    </source>
</evidence>
<dbReference type="Gene3D" id="2.30.180.10">
    <property type="entry name" value="FAS1 domain"/>
    <property type="match status" value="2"/>
</dbReference>
<evidence type="ECO:0000256" key="3">
    <source>
        <dbReference type="ARBA" id="ARBA00022475"/>
    </source>
</evidence>
<dbReference type="PROSITE" id="PS50213">
    <property type="entry name" value="FAS1"/>
    <property type="match status" value="2"/>
</dbReference>
<dbReference type="OrthoDB" id="286301at2759"/>
<evidence type="ECO:0000256" key="5">
    <source>
        <dbReference type="ARBA" id="ARBA00022729"/>
    </source>
</evidence>
<comment type="caution">
    <text evidence="13">The sequence shown here is derived from an EMBL/GenBank/DDBJ whole genome shotgun (WGS) entry which is preliminary data.</text>
</comment>
<name>A0A833QXG2_9POAL</name>